<dbReference type="EMBL" id="CP030118">
    <property type="protein sequence ID" value="QDL11864.1"/>
    <property type="molecule type" value="Genomic_DNA"/>
</dbReference>
<keyword evidence="1" id="KW-0472">Membrane</keyword>
<name>A0A856MNY7_9CYAN</name>
<accession>A0A856MNY7</accession>
<proteinExistence type="predicted"/>
<dbReference type="Proteomes" id="UP000503129">
    <property type="component" value="Chromosome"/>
</dbReference>
<feature type="transmembrane region" description="Helical" evidence="1">
    <location>
        <begin position="52"/>
        <end position="72"/>
    </location>
</feature>
<dbReference type="KEGG" id="bsen:DP114_31740"/>
<gene>
    <name evidence="2" type="ORF">DP114_31740</name>
</gene>
<dbReference type="RefSeq" id="WP_169267900.1">
    <property type="nucleotide sequence ID" value="NZ_CAWOXK010000001.1"/>
</dbReference>
<evidence type="ECO:0000313" key="2">
    <source>
        <dbReference type="EMBL" id="QDL11864.1"/>
    </source>
</evidence>
<dbReference type="AlphaFoldDB" id="A0A856MNY7"/>
<keyword evidence="3" id="KW-1185">Reference proteome</keyword>
<protein>
    <submittedName>
        <fullName evidence="2">Uncharacterized protein</fullName>
    </submittedName>
</protein>
<evidence type="ECO:0000313" key="3">
    <source>
        <dbReference type="Proteomes" id="UP000503129"/>
    </source>
</evidence>
<evidence type="ECO:0000256" key="1">
    <source>
        <dbReference type="SAM" id="Phobius"/>
    </source>
</evidence>
<reference evidence="2 3" key="1">
    <citation type="submission" date="2018-06" db="EMBL/GenBank/DDBJ databases">
        <title>Comparative genomics of Brasilonema spp. strains.</title>
        <authorList>
            <person name="Alvarenga D.O."/>
            <person name="Fiore M.F."/>
            <person name="Varani A.M."/>
        </authorList>
    </citation>
    <scope>NUCLEOTIDE SEQUENCE [LARGE SCALE GENOMIC DNA]</scope>
    <source>
        <strain evidence="2 3">CENA114</strain>
    </source>
</reference>
<organism evidence="2 3">
    <name type="scientific">Brasilonema sennae CENA114</name>
    <dbReference type="NCBI Taxonomy" id="415709"/>
    <lineage>
        <taxon>Bacteria</taxon>
        <taxon>Bacillati</taxon>
        <taxon>Cyanobacteriota</taxon>
        <taxon>Cyanophyceae</taxon>
        <taxon>Nostocales</taxon>
        <taxon>Scytonemataceae</taxon>
        <taxon>Brasilonema</taxon>
        <taxon>Bromeliae group (in: Brasilonema)</taxon>
    </lineage>
</organism>
<keyword evidence="1" id="KW-1133">Transmembrane helix</keyword>
<keyword evidence="1" id="KW-0812">Transmembrane</keyword>
<sequence length="112" mass="12645">MSEFPNDDKDLIHFLRQHRSKVPPASLDLEKRILQQVQVSPIQLVRHFSQMWLVPPVIAAGLVAAVVSYRALIPIQPSAAEVATLETFIENNWHCILSPEGDVFYQNEPATD</sequence>